<organism evidence="1 2">
    <name type="scientific">Enterocloster bolteae</name>
    <dbReference type="NCBI Taxonomy" id="208479"/>
    <lineage>
        <taxon>Bacteria</taxon>
        <taxon>Bacillati</taxon>
        <taxon>Bacillota</taxon>
        <taxon>Clostridia</taxon>
        <taxon>Lachnospirales</taxon>
        <taxon>Lachnospiraceae</taxon>
        <taxon>Enterocloster</taxon>
    </lineage>
</organism>
<dbReference type="SUPFAM" id="SSF56784">
    <property type="entry name" value="HAD-like"/>
    <property type="match status" value="1"/>
</dbReference>
<dbReference type="SFLD" id="SFLDG01135">
    <property type="entry name" value="C1.5.6:_HAD__Beta-PGM__Phospha"/>
    <property type="match status" value="1"/>
</dbReference>
<dbReference type="PRINTS" id="PR00413">
    <property type="entry name" value="HADHALOGNASE"/>
</dbReference>
<dbReference type="PANTHER" id="PTHR43434">
    <property type="entry name" value="PHOSPHOGLYCOLATE PHOSPHATASE"/>
    <property type="match status" value="1"/>
</dbReference>
<dbReference type="InterPro" id="IPR041492">
    <property type="entry name" value="HAD_2"/>
</dbReference>
<dbReference type="InterPro" id="IPR050155">
    <property type="entry name" value="HAD-like_hydrolase_sf"/>
</dbReference>
<proteinExistence type="predicted"/>
<dbReference type="Pfam" id="PF13419">
    <property type="entry name" value="HAD_2"/>
    <property type="match status" value="1"/>
</dbReference>
<protein>
    <submittedName>
        <fullName evidence="1">HAD family hydrolase</fullName>
    </submittedName>
</protein>
<sequence length="218" mass="24209">MKYKAVIFDFDYTLGDCTEGIAASVNHGLKKMGYEAGELEDIRKTIGLSLKETFACLTGSRDQEEAQRFSIYFKEKSDQVMVEHTRLYPAVGPAFEELRRQGCRIGIVTTKYHYRIDQILDKFQIAGLVDVIVGAEDVKAEKPSPEGLLYAMEQLGADRKEVLYTGDSVVDAKTAAGAGVDFAGVLTGTTSFRDFDPFNHICIVRDLAELMNALTQEK</sequence>
<dbReference type="AlphaFoldDB" id="A0A412ZBP2"/>
<dbReference type="SFLD" id="SFLDS00003">
    <property type="entry name" value="Haloacid_Dehalogenase"/>
    <property type="match status" value="1"/>
</dbReference>
<dbReference type="InterPro" id="IPR023198">
    <property type="entry name" value="PGP-like_dom2"/>
</dbReference>
<dbReference type="GO" id="GO:0008967">
    <property type="term" value="F:phosphoglycolate phosphatase activity"/>
    <property type="evidence" value="ECO:0007669"/>
    <property type="project" value="TreeGrafter"/>
</dbReference>
<dbReference type="InterPro" id="IPR006439">
    <property type="entry name" value="HAD-SF_hydro_IA"/>
</dbReference>
<keyword evidence="1" id="KW-0378">Hydrolase</keyword>
<dbReference type="SFLD" id="SFLDG01129">
    <property type="entry name" value="C1.5:_HAD__Beta-PGM__Phosphata"/>
    <property type="match status" value="1"/>
</dbReference>
<dbReference type="InterPro" id="IPR023214">
    <property type="entry name" value="HAD_sf"/>
</dbReference>
<comment type="caution">
    <text evidence="1">The sequence shown here is derived from an EMBL/GenBank/DDBJ whole genome shotgun (WGS) entry which is preliminary data.</text>
</comment>
<gene>
    <name evidence="1" type="ORF">DWW02_07560</name>
</gene>
<dbReference type="EMBL" id="QRZM01000002">
    <property type="protein sequence ID" value="RGV77516.1"/>
    <property type="molecule type" value="Genomic_DNA"/>
</dbReference>
<name>A0A412ZBP2_9FIRM</name>
<reference evidence="1 2" key="1">
    <citation type="submission" date="2018-08" db="EMBL/GenBank/DDBJ databases">
        <title>A genome reference for cultivated species of the human gut microbiota.</title>
        <authorList>
            <person name="Zou Y."/>
            <person name="Xue W."/>
            <person name="Luo G."/>
        </authorList>
    </citation>
    <scope>NUCLEOTIDE SEQUENCE [LARGE SCALE GENOMIC DNA]</scope>
    <source>
        <strain evidence="1 2">AF14-18</strain>
    </source>
</reference>
<dbReference type="Gene3D" id="1.10.150.240">
    <property type="entry name" value="Putative phosphatase, domain 2"/>
    <property type="match status" value="1"/>
</dbReference>
<dbReference type="GO" id="GO:0006281">
    <property type="term" value="P:DNA repair"/>
    <property type="evidence" value="ECO:0007669"/>
    <property type="project" value="TreeGrafter"/>
</dbReference>
<dbReference type="NCBIfam" id="TIGR01549">
    <property type="entry name" value="HAD-SF-IA-v1"/>
    <property type="match status" value="1"/>
</dbReference>
<evidence type="ECO:0000313" key="2">
    <source>
        <dbReference type="Proteomes" id="UP000284543"/>
    </source>
</evidence>
<dbReference type="PANTHER" id="PTHR43434:SF1">
    <property type="entry name" value="PHOSPHOGLYCOLATE PHOSPHATASE"/>
    <property type="match status" value="1"/>
</dbReference>
<accession>A0A412ZBP2</accession>
<dbReference type="InterPro" id="IPR036412">
    <property type="entry name" value="HAD-like_sf"/>
</dbReference>
<evidence type="ECO:0000313" key="1">
    <source>
        <dbReference type="EMBL" id="RGV77516.1"/>
    </source>
</evidence>
<dbReference type="RefSeq" id="WP_118018064.1">
    <property type="nucleotide sequence ID" value="NZ_CAUHGS010000002.1"/>
</dbReference>
<dbReference type="Gene3D" id="3.40.50.1000">
    <property type="entry name" value="HAD superfamily/HAD-like"/>
    <property type="match status" value="1"/>
</dbReference>
<dbReference type="Proteomes" id="UP000284543">
    <property type="component" value="Unassembled WGS sequence"/>
</dbReference>